<gene>
    <name evidence="2" type="ORF">GQ607_001035</name>
</gene>
<protein>
    <submittedName>
        <fullName evidence="2">Heterokaryon incompatibility protein</fullName>
    </submittedName>
</protein>
<feature type="compositionally biased region" description="Basic and acidic residues" evidence="1">
    <location>
        <begin position="84"/>
        <end position="100"/>
    </location>
</feature>
<reference evidence="2 3" key="1">
    <citation type="submission" date="2019-12" db="EMBL/GenBank/DDBJ databases">
        <title>A genome sequence resource for the geographically widespread anthracnose pathogen Colletotrichum asianum.</title>
        <authorList>
            <person name="Meng Y."/>
        </authorList>
    </citation>
    <scope>NUCLEOTIDE SEQUENCE [LARGE SCALE GENOMIC DNA]</scope>
    <source>
        <strain evidence="2 3">ICMP 18580</strain>
    </source>
</reference>
<dbReference type="EMBL" id="WOWK01000002">
    <property type="protein sequence ID" value="KAF0331915.1"/>
    <property type="molecule type" value="Genomic_DNA"/>
</dbReference>
<feature type="region of interest" description="Disordered" evidence="1">
    <location>
        <begin position="65"/>
        <end position="101"/>
    </location>
</feature>
<evidence type="ECO:0000313" key="2">
    <source>
        <dbReference type="EMBL" id="KAF0331915.1"/>
    </source>
</evidence>
<organism evidence="2 3">
    <name type="scientific">Colletotrichum asianum</name>
    <dbReference type="NCBI Taxonomy" id="702518"/>
    <lineage>
        <taxon>Eukaryota</taxon>
        <taxon>Fungi</taxon>
        <taxon>Dikarya</taxon>
        <taxon>Ascomycota</taxon>
        <taxon>Pezizomycotina</taxon>
        <taxon>Sordariomycetes</taxon>
        <taxon>Hypocreomycetidae</taxon>
        <taxon>Glomerellales</taxon>
        <taxon>Glomerellaceae</taxon>
        <taxon>Colletotrichum</taxon>
        <taxon>Colletotrichum gloeosporioides species complex</taxon>
    </lineage>
</organism>
<keyword evidence="3" id="KW-1185">Reference proteome</keyword>
<accession>A0A8H3ZZ32</accession>
<dbReference type="AlphaFoldDB" id="A0A8H3ZZ32"/>
<evidence type="ECO:0000313" key="3">
    <source>
        <dbReference type="Proteomes" id="UP000434172"/>
    </source>
</evidence>
<sequence length="158" mass="17610">MLLPALMTSRSHLLLSHQTHPIDDNNNDYQLQWPRCVEYKDEDESASGQSPFVPCSSITERYQDHGHANARGGDTSSFHSAANKAKDLAGVRRTRADPKNDPYQPSRCYPVFWADDEIRLLQLDSASGGSLLHGAFARVRVGSEQAQYEAVSYTWAGE</sequence>
<dbReference type="Proteomes" id="UP000434172">
    <property type="component" value="Unassembled WGS sequence"/>
</dbReference>
<evidence type="ECO:0000256" key="1">
    <source>
        <dbReference type="SAM" id="MobiDB-lite"/>
    </source>
</evidence>
<comment type="caution">
    <text evidence="2">The sequence shown here is derived from an EMBL/GenBank/DDBJ whole genome shotgun (WGS) entry which is preliminary data.</text>
</comment>
<name>A0A8H3ZZ32_9PEZI</name>
<proteinExistence type="predicted"/>